<dbReference type="PANTHER" id="PTHR22953">
    <property type="entry name" value="ACID PHOSPHATASE RELATED"/>
    <property type="match status" value="1"/>
</dbReference>
<dbReference type="SUPFAM" id="SSF49363">
    <property type="entry name" value="Purple acid phosphatase, N-terminal domain"/>
    <property type="match status" value="1"/>
</dbReference>
<feature type="domain" description="Purple acid phosphatase N-terminal" evidence="3">
    <location>
        <begin position="98"/>
        <end position="153"/>
    </location>
</feature>
<dbReference type="GO" id="GO:0046872">
    <property type="term" value="F:metal ion binding"/>
    <property type="evidence" value="ECO:0007669"/>
    <property type="project" value="InterPro"/>
</dbReference>
<dbReference type="PANTHER" id="PTHR22953:SF55">
    <property type="entry name" value="BIFUNCTIONAL PURPLE ACID PHOSPHATASE 26"/>
    <property type="match status" value="1"/>
</dbReference>
<dbReference type="Gramene" id="AET7Gv21266300.4">
    <property type="protein sequence ID" value="AET7Gv21266300.4"/>
    <property type="gene ID" value="AET7Gv21266300"/>
</dbReference>
<name>A0A453T6T5_AEGTS</name>
<reference evidence="4" key="3">
    <citation type="journal article" date="2017" name="Nature">
        <title>Genome sequence of the progenitor of the wheat D genome Aegilops tauschii.</title>
        <authorList>
            <person name="Luo M.C."/>
            <person name="Gu Y.Q."/>
            <person name="Puiu D."/>
            <person name="Wang H."/>
            <person name="Twardziok S.O."/>
            <person name="Deal K.R."/>
            <person name="Huo N."/>
            <person name="Zhu T."/>
            <person name="Wang L."/>
            <person name="Wang Y."/>
            <person name="McGuire P.E."/>
            <person name="Liu S."/>
            <person name="Long H."/>
            <person name="Ramasamy R.K."/>
            <person name="Rodriguez J.C."/>
            <person name="Van S.L."/>
            <person name="Yuan L."/>
            <person name="Wang Z."/>
            <person name="Xia Z."/>
            <person name="Xiao L."/>
            <person name="Anderson O.D."/>
            <person name="Ouyang S."/>
            <person name="Liang Y."/>
            <person name="Zimin A.V."/>
            <person name="Pertea G."/>
            <person name="Qi P."/>
            <person name="Bennetzen J.L."/>
            <person name="Dai X."/>
            <person name="Dawson M.W."/>
            <person name="Muller H.G."/>
            <person name="Kugler K."/>
            <person name="Rivarola-Duarte L."/>
            <person name="Spannagl M."/>
            <person name="Mayer K.F.X."/>
            <person name="Lu F.H."/>
            <person name="Bevan M.W."/>
            <person name="Leroy P."/>
            <person name="Li P."/>
            <person name="You F.M."/>
            <person name="Sun Q."/>
            <person name="Liu Z."/>
            <person name="Lyons E."/>
            <person name="Wicker T."/>
            <person name="Salzberg S.L."/>
            <person name="Devos K.M."/>
            <person name="Dvorak J."/>
        </authorList>
    </citation>
    <scope>NUCLEOTIDE SEQUENCE [LARGE SCALE GENOMIC DNA]</scope>
    <source>
        <strain evidence="4">cv. AL8/78</strain>
    </source>
</reference>
<reference evidence="4" key="4">
    <citation type="submission" date="2019-03" db="UniProtKB">
        <authorList>
            <consortium name="EnsemblPlants"/>
        </authorList>
    </citation>
    <scope>IDENTIFICATION</scope>
</reference>
<evidence type="ECO:0000259" key="3">
    <source>
        <dbReference type="Pfam" id="PF16656"/>
    </source>
</evidence>
<dbReference type="Pfam" id="PF16656">
    <property type="entry name" value="Pur_ac_phosph_N"/>
    <property type="match status" value="1"/>
</dbReference>
<dbReference type="EnsemblPlants" id="AET7Gv21266300.4">
    <property type="protein sequence ID" value="AET7Gv21266300.4"/>
    <property type="gene ID" value="AET7Gv21266300"/>
</dbReference>
<dbReference type="AlphaFoldDB" id="A0A453T6T5"/>
<dbReference type="InterPro" id="IPR008963">
    <property type="entry name" value="Purple_acid_Pase-like_N"/>
</dbReference>
<protein>
    <recommendedName>
        <fullName evidence="3">Purple acid phosphatase N-terminal domain-containing protein</fullName>
    </recommendedName>
</protein>
<reference evidence="4" key="5">
    <citation type="journal article" date="2021" name="G3 (Bethesda)">
        <title>Aegilops tauschii genome assembly Aet v5.0 features greater sequence contiguity and improved annotation.</title>
        <authorList>
            <person name="Wang L."/>
            <person name="Zhu T."/>
            <person name="Rodriguez J.C."/>
            <person name="Deal K.R."/>
            <person name="Dubcovsky J."/>
            <person name="McGuire P.E."/>
            <person name="Lux T."/>
            <person name="Spannagl M."/>
            <person name="Mayer K.F.X."/>
            <person name="Baldrich P."/>
            <person name="Meyers B.C."/>
            <person name="Huo N."/>
            <person name="Gu Y.Q."/>
            <person name="Zhou H."/>
            <person name="Devos K.M."/>
            <person name="Bennetzen J.L."/>
            <person name="Unver T."/>
            <person name="Budak H."/>
            <person name="Gulick P.J."/>
            <person name="Galiba G."/>
            <person name="Kalapos B."/>
            <person name="Nelson D.R."/>
            <person name="Li P."/>
            <person name="You F.M."/>
            <person name="Luo M.C."/>
            <person name="Dvorak J."/>
        </authorList>
    </citation>
    <scope>NUCLEOTIDE SEQUENCE [LARGE SCALE GENOMIC DNA]</scope>
    <source>
        <strain evidence="4">cv. AL8/78</strain>
    </source>
</reference>
<organism evidence="4 5">
    <name type="scientific">Aegilops tauschii subsp. strangulata</name>
    <name type="common">Goatgrass</name>
    <dbReference type="NCBI Taxonomy" id="200361"/>
    <lineage>
        <taxon>Eukaryota</taxon>
        <taxon>Viridiplantae</taxon>
        <taxon>Streptophyta</taxon>
        <taxon>Embryophyta</taxon>
        <taxon>Tracheophyta</taxon>
        <taxon>Spermatophyta</taxon>
        <taxon>Magnoliopsida</taxon>
        <taxon>Liliopsida</taxon>
        <taxon>Poales</taxon>
        <taxon>Poaceae</taxon>
        <taxon>BOP clade</taxon>
        <taxon>Pooideae</taxon>
        <taxon>Triticodae</taxon>
        <taxon>Triticeae</taxon>
        <taxon>Triticinae</taxon>
        <taxon>Aegilops</taxon>
    </lineage>
</organism>
<dbReference type="InterPro" id="IPR015914">
    <property type="entry name" value="PAPs_N"/>
</dbReference>
<feature type="compositionally biased region" description="Polar residues" evidence="2">
    <location>
        <begin position="15"/>
        <end position="25"/>
    </location>
</feature>
<reference evidence="5" key="1">
    <citation type="journal article" date="2014" name="Science">
        <title>Ancient hybridizations among the ancestral genomes of bread wheat.</title>
        <authorList>
            <consortium name="International Wheat Genome Sequencing Consortium,"/>
            <person name="Marcussen T."/>
            <person name="Sandve S.R."/>
            <person name="Heier L."/>
            <person name="Spannagl M."/>
            <person name="Pfeifer M."/>
            <person name="Jakobsen K.S."/>
            <person name="Wulff B.B."/>
            <person name="Steuernagel B."/>
            <person name="Mayer K.F."/>
            <person name="Olsen O.A."/>
        </authorList>
    </citation>
    <scope>NUCLEOTIDE SEQUENCE [LARGE SCALE GENOMIC DNA]</scope>
    <source>
        <strain evidence="5">cv. AL8/78</strain>
    </source>
</reference>
<sequence length="228" mass="25906">RVYPPPVSASPPSLHRSNARPSHTFGSTNFRTRGCRWHRCSSRMRSRGSLVLLTHVLLCLVSGAYSGRMSSYVRNEFPSDDIPLEHKSLEVPKGYNAPQQVHITQGDYDGKAVIISWVTELEPARSEVFYGKEGKLYDRKAKGRMTNYTFYNYRGIIKLFRYSACEGLTYRMSTYFKRISKGLGSAPYVEVRDTRLPHACAKRGDIPKAPRKLPKCSKCVVLGHRKNV</sequence>
<dbReference type="InterPro" id="IPR039331">
    <property type="entry name" value="PAPs-like"/>
</dbReference>
<evidence type="ECO:0000313" key="5">
    <source>
        <dbReference type="Proteomes" id="UP000015105"/>
    </source>
</evidence>
<dbReference type="GO" id="GO:0003993">
    <property type="term" value="F:acid phosphatase activity"/>
    <property type="evidence" value="ECO:0007669"/>
    <property type="project" value="InterPro"/>
</dbReference>
<proteinExistence type="predicted"/>
<keyword evidence="5" id="KW-1185">Reference proteome</keyword>
<keyword evidence="1" id="KW-0732">Signal</keyword>
<feature type="region of interest" description="Disordered" evidence="2">
    <location>
        <begin position="1"/>
        <end position="25"/>
    </location>
</feature>
<evidence type="ECO:0000313" key="4">
    <source>
        <dbReference type="EnsemblPlants" id="AET7Gv21266300.4"/>
    </source>
</evidence>
<dbReference type="Proteomes" id="UP000015105">
    <property type="component" value="Chromosome 7D"/>
</dbReference>
<accession>A0A453T6T5</accession>
<dbReference type="Gene3D" id="2.60.40.380">
    <property type="entry name" value="Purple acid phosphatase-like, N-terminal"/>
    <property type="match status" value="1"/>
</dbReference>
<evidence type="ECO:0000256" key="1">
    <source>
        <dbReference type="ARBA" id="ARBA00022729"/>
    </source>
</evidence>
<reference evidence="5" key="2">
    <citation type="journal article" date="2017" name="Nat. Plants">
        <title>The Aegilops tauschii genome reveals multiple impacts of transposons.</title>
        <authorList>
            <person name="Zhao G."/>
            <person name="Zou C."/>
            <person name="Li K."/>
            <person name="Wang K."/>
            <person name="Li T."/>
            <person name="Gao L."/>
            <person name="Zhang X."/>
            <person name="Wang H."/>
            <person name="Yang Z."/>
            <person name="Liu X."/>
            <person name="Jiang W."/>
            <person name="Mao L."/>
            <person name="Kong X."/>
            <person name="Jiao Y."/>
            <person name="Jia J."/>
        </authorList>
    </citation>
    <scope>NUCLEOTIDE SEQUENCE [LARGE SCALE GENOMIC DNA]</scope>
    <source>
        <strain evidence="5">cv. AL8/78</strain>
    </source>
</reference>
<evidence type="ECO:0000256" key="2">
    <source>
        <dbReference type="SAM" id="MobiDB-lite"/>
    </source>
</evidence>